<dbReference type="InterPro" id="IPR017853">
    <property type="entry name" value="GH"/>
</dbReference>
<dbReference type="EMBL" id="AGCI01000014">
    <property type="protein sequence ID" value="EHM46194.1"/>
    <property type="molecule type" value="Genomic_DNA"/>
</dbReference>
<keyword evidence="2" id="KW-0378">Hydrolase</keyword>
<evidence type="ECO:0000256" key="1">
    <source>
        <dbReference type="ARBA" id="ARBA00009743"/>
    </source>
</evidence>
<dbReference type="SUPFAM" id="SSF51445">
    <property type="entry name" value="(Trans)glycosidases"/>
    <property type="match status" value="1"/>
</dbReference>
<dbReference type="InterPro" id="IPR002241">
    <property type="entry name" value="Glyco_hydro_27"/>
</dbReference>
<keyword evidence="3" id="KW-0326">Glycosidase</keyword>
<dbReference type="GO" id="GO:0005975">
    <property type="term" value="P:carbohydrate metabolic process"/>
    <property type="evidence" value="ECO:0007669"/>
    <property type="project" value="InterPro"/>
</dbReference>
<evidence type="ECO:0000256" key="2">
    <source>
        <dbReference type="ARBA" id="ARBA00022801"/>
    </source>
</evidence>
<dbReference type="InterPro" id="IPR013780">
    <property type="entry name" value="Glyco_hydro_b"/>
</dbReference>
<name>G9Y365_HAFAL</name>
<evidence type="ECO:0000313" key="6">
    <source>
        <dbReference type="Proteomes" id="UP000005959"/>
    </source>
</evidence>
<evidence type="ECO:0000313" key="5">
    <source>
        <dbReference type="EMBL" id="EHM46194.1"/>
    </source>
</evidence>
<dbReference type="Gene3D" id="3.20.20.70">
    <property type="entry name" value="Aldolase class I"/>
    <property type="match status" value="1"/>
</dbReference>
<reference evidence="5 6" key="1">
    <citation type="submission" date="2011-08" db="EMBL/GenBank/DDBJ databases">
        <authorList>
            <person name="Weinstock G."/>
            <person name="Sodergren E."/>
            <person name="Clifton S."/>
            <person name="Fulton L."/>
            <person name="Fulton B."/>
            <person name="Courtney L."/>
            <person name="Fronick C."/>
            <person name="Harrison M."/>
            <person name="Strong C."/>
            <person name="Farmer C."/>
            <person name="Delahaunty K."/>
            <person name="Markovic C."/>
            <person name="Hall O."/>
            <person name="Minx P."/>
            <person name="Tomlinson C."/>
            <person name="Mitreva M."/>
            <person name="Hou S."/>
            <person name="Chen J."/>
            <person name="Wollam A."/>
            <person name="Pepin K.H."/>
            <person name="Johnson M."/>
            <person name="Bhonagiri V."/>
            <person name="Zhang X."/>
            <person name="Suruliraj S."/>
            <person name="Warren W."/>
            <person name="Chinwalla A."/>
            <person name="Mardis E.R."/>
            <person name="Wilson R.K."/>
        </authorList>
    </citation>
    <scope>NUCLEOTIDE SEQUENCE [LARGE SCALE GENOMIC DNA]</scope>
    <source>
        <strain evidence="5 6">ATCC 51873</strain>
    </source>
</reference>
<sequence>MKKILFDRARLVIGLMLISMTASAAQFSQLNKHITVQHGNYILHYDLNRGTGDLLWQNTPLIKTFHSQAQLSNVSPLLDSQQASTRTAQWDKVKGMAWGDGEKLTLTSRFSNGNAIEVHFWFFEQSPWILSDMQIASEQPLEVTKLTPIDARFADIGTGEDKRIYTTPYSNNFDFGVAPVNHFGLSQNGSDRLANPHEPMVKFNGISHWVTVLFDNRSYHGLVAGAATVQKWKSSQQLGEAKTLNGPLSQFSLYNWGGAQSGKHVDSDMFFIGYFEDYRDGLETYGKTYNQGEPRLHWQGEVPVGFNAFYSHDSYGKAPDMLDISNYVAQHLKPLGYQYINMDGGFQPSSYPQGMKAFSDSVHQRGLKAGGYLTPFTIYENWLDLPIDDTGYTHRDACLHDKKGQLIKTYLGTYALDMSHPAAQYIVRRNIKNYLNWGYDYIKLDFLDMGLYEGRHHDPAINGIQNYRIGMKIMRDEALASGRPVFLNASISPLLPAAFTHGRRTACDTSLGVANYSGIERQAFNSAASWWSNETLYDYNDGDMFLPESLLQGTARQGQRTSLRLATAVALAGGHWLVGDNLPFVDDDRFAWLENKALLDVAKQGLAARPVSMNNFYHAGEHSPAILTRSDAHGGQYVGLTNWREQPQRWVLSAKELGLADNRVSDLASNSEWQITEIYSGQSWQQKIGQLQFQLPAGGSALLHLSPAREKTVSSAKNLAQDKSITPIQNGFELDFHQPTTINQIVVQEKAPFAMRNYSLAYQDNDGWHTLVRGFIFGDNRTFAFPKITTQRLRIHYEQHEGNVVPPRIEAYNGETQVPAMHIAEENIGAATERTDLQGQQQLMQTFTLQQSDLPKLDVWLFERYLNAVPEDNFRIRLVVLDRTGTPGETLFSAALPPFNLPARPAIYSLYPRLQELDMNKHYALIFSSEGSTSQPSGNNSYGISASTDNAYANGKLLRSSDGGKTWQEVANQDALLAIYSRAAIKQGGTK</sequence>
<evidence type="ECO:0000256" key="4">
    <source>
        <dbReference type="SAM" id="SignalP"/>
    </source>
</evidence>
<dbReference type="Gene3D" id="2.60.40.1180">
    <property type="entry name" value="Golgi alpha-mannosidase II"/>
    <property type="match status" value="1"/>
</dbReference>
<dbReference type="AlphaFoldDB" id="G9Y365"/>
<feature type="chain" id="PRO_5003528738" evidence="4">
    <location>
        <begin position="25"/>
        <end position="991"/>
    </location>
</feature>
<dbReference type="GO" id="GO:0004553">
    <property type="term" value="F:hydrolase activity, hydrolyzing O-glycosyl compounds"/>
    <property type="evidence" value="ECO:0007669"/>
    <property type="project" value="InterPro"/>
</dbReference>
<dbReference type="HOGENOM" id="CLU_305185_0_0_6"/>
<dbReference type="RefSeq" id="WP_004090774.1">
    <property type="nucleotide sequence ID" value="NZ_JH417493.1"/>
</dbReference>
<accession>G9Y365</accession>
<comment type="caution">
    <text evidence="5">The sequence shown here is derived from an EMBL/GenBank/DDBJ whole genome shotgun (WGS) entry which is preliminary data.</text>
</comment>
<protein>
    <submittedName>
        <fullName evidence="5">Uncharacterized protein</fullName>
    </submittedName>
</protein>
<dbReference type="PANTHER" id="PTHR11452">
    <property type="entry name" value="ALPHA-GALACTOSIDASE/ALPHA-N-ACETYLGALACTOSAMINIDASE"/>
    <property type="match status" value="1"/>
</dbReference>
<evidence type="ECO:0000256" key="3">
    <source>
        <dbReference type="ARBA" id="ARBA00023295"/>
    </source>
</evidence>
<keyword evidence="4" id="KW-0732">Signal</keyword>
<dbReference type="InterPro" id="IPR013785">
    <property type="entry name" value="Aldolase_TIM"/>
</dbReference>
<proteinExistence type="inferred from homology"/>
<dbReference type="Gene3D" id="2.60.120.260">
    <property type="entry name" value="Galactose-binding domain-like"/>
    <property type="match status" value="1"/>
</dbReference>
<comment type="similarity">
    <text evidence="1">Belongs to the glycosyl hydrolase 27 family.</text>
</comment>
<dbReference type="Proteomes" id="UP000005959">
    <property type="component" value="Unassembled WGS sequence"/>
</dbReference>
<dbReference type="SUPFAM" id="SSF51011">
    <property type="entry name" value="Glycosyl hydrolase domain"/>
    <property type="match status" value="1"/>
</dbReference>
<dbReference type="PANTHER" id="PTHR11452:SF75">
    <property type="entry name" value="ALPHA-GALACTOSIDASE MEL1"/>
    <property type="match status" value="1"/>
</dbReference>
<gene>
    <name evidence="5" type="ORF">HMPREF0454_00990</name>
</gene>
<organism evidence="5 6">
    <name type="scientific">Hafnia alvei ATCC 51873</name>
    <dbReference type="NCBI Taxonomy" id="1002364"/>
    <lineage>
        <taxon>Bacteria</taxon>
        <taxon>Pseudomonadati</taxon>
        <taxon>Pseudomonadota</taxon>
        <taxon>Gammaproteobacteria</taxon>
        <taxon>Enterobacterales</taxon>
        <taxon>Hafniaceae</taxon>
        <taxon>Hafnia</taxon>
    </lineage>
</organism>
<feature type="signal peptide" evidence="4">
    <location>
        <begin position="1"/>
        <end position="24"/>
    </location>
</feature>
<dbReference type="PATRIC" id="fig|1002364.3.peg.914"/>